<evidence type="ECO:0000256" key="4">
    <source>
        <dbReference type="ARBA" id="ARBA00022475"/>
    </source>
</evidence>
<evidence type="ECO:0000256" key="10">
    <source>
        <dbReference type="ARBA" id="ARBA00023180"/>
    </source>
</evidence>
<comment type="caution">
    <text evidence="13">The sequence shown here is derived from an EMBL/GenBank/DDBJ whole genome shotgun (WGS) entry which is preliminary data.</text>
</comment>
<evidence type="ECO:0000256" key="5">
    <source>
        <dbReference type="ARBA" id="ARBA00022692"/>
    </source>
</evidence>
<protein>
    <recommendedName>
        <fullName evidence="11">Scavenger receptor class B member 1</fullName>
    </recommendedName>
    <alternativeName>
        <fullName evidence="12">SR-BI</fullName>
    </alternativeName>
</protein>
<evidence type="ECO:0000313" key="14">
    <source>
        <dbReference type="Proteomes" id="UP001381693"/>
    </source>
</evidence>
<dbReference type="Proteomes" id="UP001381693">
    <property type="component" value="Unassembled WGS sequence"/>
</dbReference>
<dbReference type="Pfam" id="PF01130">
    <property type="entry name" value="CD36"/>
    <property type="match status" value="1"/>
</dbReference>
<keyword evidence="5" id="KW-0812">Transmembrane</keyword>
<evidence type="ECO:0000256" key="1">
    <source>
        <dbReference type="ARBA" id="ARBA00004189"/>
    </source>
</evidence>
<dbReference type="PRINTS" id="PR01609">
    <property type="entry name" value="CD36FAMILY"/>
</dbReference>
<keyword evidence="4" id="KW-1003">Cell membrane</keyword>
<evidence type="ECO:0000256" key="8">
    <source>
        <dbReference type="ARBA" id="ARBA00023157"/>
    </source>
</evidence>
<evidence type="ECO:0000256" key="7">
    <source>
        <dbReference type="ARBA" id="ARBA00023136"/>
    </source>
</evidence>
<feature type="non-terminal residue" evidence="13">
    <location>
        <position position="1"/>
    </location>
</feature>
<keyword evidence="6" id="KW-1133">Transmembrane helix</keyword>
<evidence type="ECO:0000256" key="6">
    <source>
        <dbReference type="ARBA" id="ARBA00022989"/>
    </source>
</evidence>
<keyword evidence="9" id="KW-0675">Receptor</keyword>
<dbReference type="AlphaFoldDB" id="A0AAN8WGH4"/>
<dbReference type="GO" id="GO:0005044">
    <property type="term" value="F:scavenger receptor activity"/>
    <property type="evidence" value="ECO:0007669"/>
    <property type="project" value="TreeGrafter"/>
</dbReference>
<keyword evidence="10" id="KW-0325">Glycoprotein</keyword>
<evidence type="ECO:0000256" key="11">
    <source>
        <dbReference type="ARBA" id="ARBA00040821"/>
    </source>
</evidence>
<evidence type="ECO:0000313" key="13">
    <source>
        <dbReference type="EMBL" id="KAK7065742.1"/>
    </source>
</evidence>
<evidence type="ECO:0000256" key="12">
    <source>
        <dbReference type="ARBA" id="ARBA00042244"/>
    </source>
</evidence>
<comment type="subcellular location">
    <subcellularLocation>
        <location evidence="2">Cell membrane</location>
        <topology evidence="2">Multi-pass membrane protein</topology>
    </subcellularLocation>
    <subcellularLocation>
        <location evidence="1">Membrane</location>
        <location evidence="1">Caveola</location>
        <topology evidence="1">Multi-pass membrane protein</topology>
    </subcellularLocation>
</comment>
<dbReference type="PANTHER" id="PTHR11923:SF110">
    <property type="entry name" value="SCAVENGER RECEPTOR CLASS B MEMBER 1"/>
    <property type="match status" value="1"/>
</dbReference>
<dbReference type="InterPro" id="IPR002159">
    <property type="entry name" value="CD36_fam"/>
</dbReference>
<proteinExistence type="inferred from homology"/>
<evidence type="ECO:0000256" key="3">
    <source>
        <dbReference type="ARBA" id="ARBA00010532"/>
    </source>
</evidence>
<name>A0AAN8WGH4_HALRR</name>
<evidence type="ECO:0000256" key="9">
    <source>
        <dbReference type="ARBA" id="ARBA00023170"/>
    </source>
</evidence>
<gene>
    <name evidence="13" type="primary">CD36_2</name>
    <name evidence="13" type="ORF">SK128_027035</name>
</gene>
<organism evidence="13 14">
    <name type="scientific">Halocaridina rubra</name>
    <name type="common">Hawaiian red shrimp</name>
    <dbReference type="NCBI Taxonomy" id="373956"/>
    <lineage>
        <taxon>Eukaryota</taxon>
        <taxon>Metazoa</taxon>
        <taxon>Ecdysozoa</taxon>
        <taxon>Arthropoda</taxon>
        <taxon>Crustacea</taxon>
        <taxon>Multicrustacea</taxon>
        <taxon>Malacostraca</taxon>
        <taxon>Eumalacostraca</taxon>
        <taxon>Eucarida</taxon>
        <taxon>Decapoda</taxon>
        <taxon>Pleocyemata</taxon>
        <taxon>Caridea</taxon>
        <taxon>Atyoidea</taxon>
        <taxon>Atyidae</taxon>
        <taxon>Halocaridina</taxon>
    </lineage>
</organism>
<accession>A0AAN8WGH4</accession>
<dbReference type="PANTHER" id="PTHR11923">
    <property type="entry name" value="SCAVENGER RECEPTOR CLASS B TYPE-1 SR-B1"/>
    <property type="match status" value="1"/>
</dbReference>
<dbReference type="EMBL" id="JAXCGZ010019965">
    <property type="protein sequence ID" value="KAK7065742.1"/>
    <property type="molecule type" value="Genomic_DNA"/>
</dbReference>
<dbReference type="GO" id="GO:0005901">
    <property type="term" value="C:caveola"/>
    <property type="evidence" value="ECO:0007669"/>
    <property type="project" value="UniProtKB-SubCell"/>
</dbReference>
<evidence type="ECO:0000256" key="2">
    <source>
        <dbReference type="ARBA" id="ARBA00004651"/>
    </source>
</evidence>
<keyword evidence="8" id="KW-1015">Disulfide bond</keyword>
<keyword evidence="7" id="KW-0472">Membrane</keyword>
<sequence>FSPPADVFANVTVKPENECYCVGGPPCTGGGLFNISACKFGSPTIISWPHFYQADEKYLNAVVGLKPNPEKHALYIDISPRTGSPVRAEARLQINVAIPNVAEVKPAAGLREMIFPIVWFEDAVTDMPQDVIEKLQLAENTTKVMANLIQNSTRLGQFRADRLNMIFPTYIFINNLLSKTSYKQLF</sequence>
<comment type="similarity">
    <text evidence="3">Belongs to the CD36 family.</text>
</comment>
<reference evidence="13 14" key="1">
    <citation type="submission" date="2023-11" db="EMBL/GenBank/DDBJ databases">
        <title>Halocaridina rubra genome assembly.</title>
        <authorList>
            <person name="Smith C."/>
        </authorList>
    </citation>
    <scope>NUCLEOTIDE SEQUENCE [LARGE SCALE GENOMIC DNA]</scope>
    <source>
        <strain evidence="13">EP-1</strain>
        <tissue evidence="13">Whole</tissue>
    </source>
</reference>
<keyword evidence="14" id="KW-1185">Reference proteome</keyword>
<dbReference type="GO" id="GO:0005737">
    <property type="term" value="C:cytoplasm"/>
    <property type="evidence" value="ECO:0007669"/>
    <property type="project" value="TreeGrafter"/>
</dbReference>